<gene>
    <name evidence="12" type="primary">GPIdeAc2</name>
    <name evidence="12" type="ORF">DPX39_030025100</name>
</gene>
<feature type="transmembrane region" description="Helical" evidence="10">
    <location>
        <begin position="667"/>
        <end position="688"/>
    </location>
</feature>
<feature type="transmembrane region" description="Helical" evidence="10">
    <location>
        <begin position="435"/>
        <end position="458"/>
    </location>
</feature>
<dbReference type="Proteomes" id="UP000266743">
    <property type="component" value="Chromosome 3"/>
</dbReference>
<dbReference type="Gene3D" id="3.40.50.1820">
    <property type="entry name" value="alpha/beta hydrolase"/>
    <property type="match status" value="1"/>
</dbReference>
<keyword evidence="3 10" id="KW-0813">Transport</keyword>
<feature type="transmembrane region" description="Helical" evidence="10">
    <location>
        <begin position="709"/>
        <end position="727"/>
    </location>
</feature>
<accession>A0A3L6LE52</accession>
<feature type="transmembrane region" description="Helical" evidence="10">
    <location>
        <begin position="486"/>
        <end position="513"/>
    </location>
</feature>
<evidence type="ECO:0000256" key="10">
    <source>
        <dbReference type="RuleBase" id="RU365011"/>
    </source>
</evidence>
<evidence type="ECO:0000256" key="8">
    <source>
        <dbReference type="ARBA" id="ARBA00022989"/>
    </source>
</evidence>
<dbReference type="InterPro" id="IPR039529">
    <property type="entry name" value="PGAP1/BST1"/>
</dbReference>
<comment type="subcellular location">
    <subcellularLocation>
        <location evidence="1">Endoplasmic reticulum membrane</location>
        <topology evidence="1">Multi-pass membrane protein</topology>
    </subcellularLocation>
</comment>
<evidence type="ECO:0000256" key="3">
    <source>
        <dbReference type="ARBA" id="ARBA00022448"/>
    </source>
</evidence>
<comment type="similarity">
    <text evidence="2 10">Belongs to the GPI inositol-deacylase family.</text>
</comment>
<dbReference type="GO" id="GO:0050185">
    <property type="term" value="F:phosphatidylinositol deacylase activity"/>
    <property type="evidence" value="ECO:0007669"/>
    <property type="project" value="TreeGrafter"/>
</dbReference>
<evidence type="ECO:0000256" key="6">
    <source>
        <dbReference type="ARBA" id="ARBA00022824"/>
    </source>
</evidence>
<dbReference type="SUPFAM" id="SSF53474">
    <property type="entry name" value="alpha/beta-Hydrolases"/>
    <property type="match status" value="1"/>
</dbReference>
<comment type="caution">
    <text evidence="12">The sequence shown here is derived from an EMBL/GenBank/DDBJ whole genome shotgun (WGS) entry which is preliminary data.</text>
</comment>
<dbReference type="GO" id="GO:0006888">
    <property type="term" value="P:endoplasmic reticulum to Golgi vesicle-mediated transport"/>
    <property type="evidence" value="ECO:0007669"/>
    <property type="project" value="TreeGrafter"/>
</dbReference>
<organism evidence="12 13">
    <name type="scientific">Trypanosoma brucei equiperdum</name>
    <dbReference type="NCBI Taxonomy" id="630700"/>
    <lineage>
        <taxon>Eukaryota</taxon>
        <taxon>Discoba</taxon>
        <taxon>Euglenozoa</taxon>
        <taxon>Kinetoplastea</taxon>
        <taxon>Metakinetoplastina</taxon>
        <taxon>Trypanosomatida</taxon>
        <taxon>Trypanosomatidae</taxon>
        <taxon>Trypanosoma</taxon>
    </lineage>
</organism>
<dbReference type="GO" id="GO:0006505">
    <property type="term" value="P:GPI anchor metabolic process"/>
    <property type="evidence" value="ECO:0007669"/>
    <property type="project" value="TreeGrafter"/>
</dbReference>
<feature type="transmembrane region" description="Helical" evidence="10">
    <location>
        <begin position="636"/>
        <end position="655"/>
    </location>
</feature>
<sequence length="815" mass="91452">MHLCGDEREDDCSAYTGNGPVSGYCFDKGLCDEHMPSQEDEELSEIGAPSSGVNPAATSLPQRKKNLVVLFTLFSLAAALLYALSVVRLGLQIRDYANNNRFRVFPDSVAWHPLSYRRLFLKNPKWGDERSNRGSSPPYSFFEVSCPDCYSTYAPTQEKPPEVIIFFAHGNAGSYMQAHRLGILFLQEQKIKGRLYTFDFSEQANAHRGALLHHQADFVADTIITLYEDRKNETHNPPFIWLIGHSMGGVVVRMALSTLSDSQVFPLIAGVFTLNSPNRQMPVFLDLPMWRLYKTLWDPVQKNVLANDRNGYRNPRILSLTSGPLDLMVQSKHTRLSDSIGCNNGSCIDVTTEHPKVCGKTFSHDDIMRDYCVVEFWTSAVIRNSLVRGDGISPESRNLKLRNWSLPEGINDPAPPPHSFSDAFSWWAEASYTHVGLTVLVAFSYGSFVLSAIHPLLLRLLLNLRVLSHCCADWSWKSLFTSSHTAVVMVTPIMGIVGHLLLVQIPCCLLPAMEGCKSPWIADTLVCRPTFDPLMLVWCAFAASGPALKGIWMGIIAYRLLQLLLRGSKFGWTKFWLVTHRACIYLRLPRWVRRSPTRSDDNCDEPWNRIIPVTVFGVVVFLCGVLLPLRICDRALVWLCLTIVLLPLSASYQTATFDSSDGRREEAYMLVSAYALLHLIHLHPFFAWRNALRSATFDDATVVDFTSRAVEVLLLVLILSYVMWPLYHEQRLCEQLHRDKLSSLSKALASPWIQRLAPHLCILLVLIPLVWMISVSAASFRIVWVLLYAFPCFLLGPALVSGGSGGTLLAPGTSN</sequence>
<keyword evidence="8 10" id="KW-1133">Transmembrane helix</keyword>
<proteinExistence type="inferred from homology"/>
<evidence type="ECO:0000313" key="13">
    <source>
        <dbReference type="Proteomes" id="UP000266743"/>
    </source>
</evidence>
<dbReference type="PANTHER" id="PTHR15495:SF7">
    <property type="entry name" value="GPI INOSITOL-DEACYLASE"/>
    <property type="match status" value="1"/>
</dbReference>
<keyword evidence="5 10" id="KW-0378">Hydrolase</keyword>
<dbReference type="AlphaFoldDB" id="A0A3L6LE52"/>
<keyword evidence="6 10" id="KW-0256">Endoplasmic reticulum</keyword>
<dbReference type="GO" id="GO:0015031">
    <property type="term" value="P:protein transport"/>
    <property type="evidence" value="ECO:0007669"/>
    <property type="project" value="UniProtKB-KW"/>
</dbReference>
<keyword evidence="7 10" id="KW-0653">Protein transport</keyword>
<dbReference type="EMBL" id="QSBY01000003">
    <property type="protein sequence ID" value="RHW73911.1"/>
    <property type="molecule type" value="Genomic_DNA"/>
</dbReference>
<dbReference type="InterPro" id="IPR029058">
    <property type="entry name" value="AB_hydrolase_fold"/>
</dbReference>
<feature type="transmembrane region" description="Helical" evidence="10">
    <location>
        <begin position="533"/>
        <end position="558"/>
    </location>
</feature>
<feature type="domain" description="GPI inositol-deacylase PGAP1-like alpha/beta" evidence="11">
    <location>
        <begin position="163"/>
        <end position="347"/>
    </location>
</feature>
<feature type="transmembrane region" description="Helical" evidence="10">
    <location>
        <begin position="67"/>
        <end position="91"/>
    </location>
</feature>
<name>A0A3L6LE52_9TRYP</name>
<comment type="function">
    <text evidence="10">Involved in inositol deacylation of GPI-anchored proteins which plays important roles in the quality control and ER-associated degradation of GPI-anchored proteins.</text>
</comment>
<evidence type="ECO:0000256" key="2">
    <source>
        <dbReference type="ARBA" id="ARBA00006931"/>
    </source>
</evidence>
<feature type="transmembrane region" description="Helical" evidence="10">
    <location>
        <begin position="782"/>
        <end position="800"/>
    </location>
</feature>
<feature type="transmembrane region" description="Helical" evidence="10">
    <location>
        <begin position="608"/>
        <end position="629"/>
    </location>
</feature>
<dbReference type="Pfam" id="PF07819">
    <property type="entry name" value="PGAP1"/>
    <property type="match status" value="1"/>
</dbReference>
<evidence type="ECO:0000256" key="7">
    <source>
        <dbReference type="ARBA" id="ARBA00022927"/>
    </source>
</evidence>
<feature type="transmembrane region" description="Helical" evidence="10">
    <location>
        <begin position="756"/>
        <end position="775"/>
    </location>
</feature>
<dbReference type="InterPro" id="IPR012908">
    <property type="entry name" value="PGAP1-ab_dom-like"/>
</dbReference>
<evidence type="ECO:0000313" key="12">
    <source>
        <dbReference type="EMBL" id="RHW73911.1"/>
    </source>
</evidence>
<dbReference type="GO" id="GO:0005789">
    <property type="term" value="C:endoplasmic reticulum membrane"/>
    <property type="evidence" value="ECO:0007669"/>
    <property type="project" value="UniProtKB-SubCell"/>
</dbReference>
<evidence type="ECO:0000256" key="1">
    <source>
        <dbReference type="ARBA" id="ARBA00004477"/>
    </source>
</evidence>
<dbReference type="PANTHER" id="PTHR15495">
    <property type="entry name" value="NEGATIVE REGULATOR OF VESICLE FORMATION-RELATED"/>
    <property type="match status" value="1"/>
</dbReference>
<protein>
    <recommendedName>
        <fullName evidence="10">GPI inositol-deacylase</fullName>
        <ecNumber evidence="10">3.1.-.-</ecNumber>
    </recommendedName>
</protein>
<evidence type="ECO:0000256" key="5">
    <source>
        <dbReference type="ARBA" id="ARBA00022801"/>
    </source>
</evidence>
<evidence type="ECO:0000256" key="4">
    <source>
        <dbReference type="ARBA" id="ARBA00022692"/>
    </source>
</evidence>
<keyword evidence="4 10" id="KW-0812">Transmembrane</keyword>
<keyword evidence="9 10" id="KW-0472">Membrane</keyword>
<dbReference type="EC" id="3.1.-.-" evidence="10"/>
<reference evidence="12 13" key="1">
    <citation type="submission" date="2018-09" db="EMBL/GenBank/DDBJ databases">
        <title>whole genome sequence of T. equiperdum IVM-t1 strain.</title>
        <authorList>
            <person name="Suganuma K."/>
        </authorList>
    </citation>
    <scope>NUCLEOTIDE SEQUENCE [LARGE SCALE GENOMIC DNA]</scope>
    <source>
        <strain evidence="12 13">IVM-t1</strain>
    </source>
</reference>
<evidence type="ECO:0000256" key="9">
    <source>
        <dbReference type="ARBA" id="ARBA00023136"/>
    </source>
</evidence>
<evidence type="ECO:0000259" key="11">
    <source>
        <dbReference type="Pfam" id="PF07819"/>
    </source>
</evidence>